<dbReference type="OrthoDB" id="29208at2157"/>
<dbReference type="PANTHER" id="PTHR22911">
    <property type="entry name" value="ACYL-MALONYL CONDENSING ENZYME-RELATED"/>
    <property type="match status" value="1"/>
</dbReference>
<dbReference type="Proteomes" id="UP000093069">
    <property type="component" value="Chromosome I"/>
</dbReference>
<evidence type="ECO:0000256" key="1">
    <source>
        <dbReference type="SAM" id="Phobius"/>
    </source>
</evidence>
<name>A0A160VSF3_9EURY</name>
<feature type="transmembrane region" description="Helical" evidence="1">
    <location>
        <begin position="179"/>
        <end position="200"/>
    </location>
</feature>
<dbReference type="AlphaFoldDB" id="A0A160VSF3"/>
<dbReference type="InterPro" id="IPR037185">
    <property type="entry name" value="EmrE-like"/>
</dbReference>
<dbReference type="InterPro" id="IPR000620">
    <property type="entry name" value="EamA_dom"/>
</dbReference>
<dbReference type="SUPFAM" id="SSF103481">
    <property type="entry name" value="Multidrug resistance efflux transporter EmrE"/>
    <property type="match status" value="2"/>
</dbReference>
<organism evidence="3 4">
    <name type="scientific">Thermococcus chitonophagus</name>
    <dbReference type="NCBI Taxonomy" id="54262"/>
    <lineage>
        <taxon>Archaea</taxon>
        <taxon>Methanobacteriati</taxon>
        <taxon>Methanobacteriota</taxon>
        <taxon>Thermococci</taxon>
        <taxon>Thermococcales</taxon>
        <taxon>Thermococcaceae</taxon>
        <taxon>Thermococcus</taxon>
    </lineage>
</organism>
<evidence type="ECO:0000259" key="2">
    <source>
        <dbReference type="Pfam" id="PF00892"/>
    </source>
</evidence>
<dbReference type="Gene3D" id="1.10.3730.20">
    <property type="match status" value="1"/>
</dbReference>
<gene>
    <name evidence="3" type="ORF">CHITON_1188</name>
</gene>
<reference evidence="4" key="1">
    <citation type="submission" date="2016-01" db="EMBL/GenBank/DDBJ databases">
        <authorList>
            <person name="Vorgias C.E."/>
        </authorList>
    </citation>
    <scope>NUCLEOTIDE SEQUENCE [LARGE SCALE GENOMIC DNA]</scope>
</reference>
<dbReference type="STRING" id="54262.CHITON_1188"/>
<dbReference type="Pfam" id="PF00892">
    <property type="entry name" value="EamA"/>
    <property type="match status" value="2"/>
</dbReference>
<dbReference type="KEGG" id="tch:CHITON_1188"/>
<protein>
    <submittedName>
        <fullName evidence="3">Permease of the drug/metabolite transporter (DMT) superfamily</fullName>
    </submittedName>
</protein>
<keyword evidence="1" id="KW-1133">Transmembrane helix</keyword>
<feature type="transmembrane region" description="Helical" evidence="1">
    <location>
        <begin position="36"/>
        <end position="54"/>
    </location>
</feature>
<feature type="transmembrane region" description="Helical" evidence="1">
    <location>
        <begin position="6"/>
        <end position="24"/>
    </location>
</feature>
<evidence type="ECO:0000313" key="4">
    <source>
        <dbReference type="Proteomes" id="UP000093069"/>
    </source>
</evidence>
<proteinExistence type="predicted"/>
<dbReference type="EMBL" id="LN999010">
    <property type="protein sequence ID" value="CUX77967.1"/>
    <property type="molecule type" value="Genomic_DNA"/>
</dbReference>
<feature type="domain" description="EamA" evidence="2">
    <location>
        <begin position="150"/>
        <end position="284"/>
    </location>
</feature>
<feature type="transmembrane region" description="Helical" evidence="1">
    <location>
        <begin position="151"/>
        <end position="173"/>
    </location>
</feature>
<evidence type="ECO:0000313" key="3">
    <source>
        <dbReference type="EMBL" id="CUX77967.1"/>
    </source>
</evidence>
<feature type="transmembrane region" description="Helical" evidence="1">
    <location>
        <begin position="237"/>
        <end position="260"/>
    </location>
</feature>
<feature type="transmembrane region" description="Helical" evidence="1">
    <location>
        <begin position="66"/>
        <end position="85"/>
    </location>
</feature>
<accession>A0A160VSF3</accession>
<feature type="transmembrane region" description="Helical" evidence="1">
    <location>
        <begin position="97"/>
        <end position="114"/>
    </location>
</feature>
<feature type="transmembrane region" description="Helical" evidence="1">
    <location>
        <begin position="267"/>
        <end position="284"/>
    </location>
</feature>
<dbReference type="PANTHER" id="PTHR22911:SF137">
    <property type="entry name" value="SOLUTE CARRIER FAMILY 35 MEMBER G2-RELATED"/>
    <property type="match status" value="1"/>
</dbReference>
<dbReference type="RefSeq" id="WP_172799788.1">
    <property type="nucleotide sequence ID" value="NZ_CP015193.1"/>
</dbReference>
<dbReference type="GO" id="GO:0016020">
    <property type="term" value="C:membrane"/>
    <property type="evidence" value="ECO:0007669"/>
    <property type="project" value="InterPro"/>
</dbReference>
<feature type="transmembrane region" description="Helical" evidence="1">
    <location>
        <begin position="120"/>
        <end position="139"/>
    </location>
</feature>
<dbReference type="GeneID" id="33322866"/>
<keyword evidence="1" id="KW-0812">Transmembrane</keyword>
<keyword evidence="1" id="KW-0472">Membrane</keyword>
<feature type="transmembrane region" description="Helical" evidence="1">
    <location>
        <begin position="212"/>
        <end position="231"/>
    </location>
</feature>
<sequence length="285" mass="31314">MIVGVAFALISAICWGTSSVLIKVGLKNRSPLIANLVRLIFSSLMYATIFLIGGNFNEIFRMSLEYHIIAFVSAQFGFVIGDYLYFSALKSLGVSRTVPITSTYPLWTLVWAYLFLGREITIRIAIGALMIVLGIIVVRQVEVEEHVNPKGLLYAFLTPISWSMAIILMDWLSNKISPLTLAGLRIMYATVGITISSLKVVPELKHITKREVMVIATAGMLGLVVAQYTFVSSVSMLGSQIATPITAINPIISTLLAITFLKEPPNWKIWVSLGLVVSGIWLLTS</sequence>
<feature type="domain" description="EamA" evidence="2">
    <location>
        <begin position="4"/>
        <end position="138"/>
    </location>
</feature>